<dbReference type="GO" id="GO:0016791">
    <property type="term" value="F:phosphatase activity"/>
    <property type="evidence" value="ECO:0007669"/>
    <property type="project" value="TreeGrafter"/>
</dbReference>
<feature type="domain" description="Cyclic nucleotide-binding" evidence="2">
    <location>
        <begin position="38"/>
        <end position="144"/>
    </location>
</feature>
<evidence type="ECO:0000313" key="4">
    <source>
        <dbReference type="Proteomes" id="UP000005396"/>
    </source>
</evidence>
<evidence type="ECO:0000259" key="2">
    <source>
        <dbReference type="PROSITE" id="PS50042"/>
    </source>
</evidence>
<dbReference type="InterPro" id="IPR036457">
    <property type="entry name" value="PPM-type-like_dom_sf"/>
</dbReference>
<dbReference type="AlphaFoldDB" id="A8S5V6"/>
<accession>A8S5V6</accession>
<dbReference type="InterPro" id="IPR018490">
    <property type="entry name" value="cNMP-bd_dom_sf"/>
</dbReference>
<dbReference type="InterPro" id="IPR000595">
    <property type="entry name" value="cNMP-bd_dom"/>
</dbReference>
<dbReference type="SMART" id="SM00100">
    <property type="entry name" value="cNMP"/>
    <property type="match status" value="1"/>
</dbReference>
<dbReference type="Pfam" id="PF07228">
    <property type="entry name" value="SpoIIE"/>
    <property type="match status" value="1"/>
</dbReference>
<evidence type="ECO:0000256" key="1">
    <source>
        <dbReference type="ARBA" id="ARBA00022801"/>
    </source>
</evidence>
<dbReference type="InterPro" id="IPR001932">
    <property type="entry name" value="PPM-type_phosphatase-like_dom"/>
</dbReference>
<dbReference type="SUPFAM" id="SSF81606">
    <property type="entry name" value="PP2C-like"/>
    <property type="match status" value="1"/>
</dbReference>
<dbReference type="PANTHER" id="PTHR43156:SF2">
    <property type="entry name" value="STAGE II SPORULATION PROTEIN E"/>
    <property type="match status" value="1"/>
</dbReference>
<name>A8S5V6_ENTBW</name>
<dbReference type="PANTHER" id="PTHR43156">
    <property type="entry name" value="STAGE II SPORULATION PROTEIN E-RELATED"/>
    <property type="match status" value="1"/>
</dbReference>
<dbReference type="InterPro" id="IPR052016">
    <property type="entry name" value="Bact_Sigma-Reg"/>
</dbReference>
<reference evidence="3 4" key="2">
    <citation type="submission" date="2007-09" db="EMBL/GenBank/DDBJ databases">
        <title>Draft genome sequence of Clostridium bolteae (ATCC BAA-613).</title>
        <authorList>
            <person name="Sudarsanam P."/>
            <person name="Ley R."/>
            <person name="Guruge J."/>
            <person name="Turnbaugh P.J."/>
            <person name="Mahowald M."/>
            <person name="Liep D."/>
            <person name="Gordon J."/>
        </authorList>
    </citation>
    <scope>NUCLEOTIDE SEQUENCE [LARGE SCALE GENOMIC DNA]</scope>
    <source>
        <strain evidence="4">ATCC BAA-613 / DSM 15670 / CCUG 46953 / JCM 12243 / WAL 16351</strain>
    </source>
</reference>
<dbReference type="PaxDb" id="411902-CLOBOL_07331"/>
<dbReference type="Gene3D" id="2.60.120.10">
    <property type="entry name" value="Jelly Rolls"/>
    <property type="match status" value="1"/>
</dbReference>
<dbReference type="Proteomes" id="UP000005396">
    <property type="component" value="Unassembled WGS sequence"/>
</dbReference>
<dbReference type="EMBL" id="ABCC02000078">
    <property type="protein sequence ID" value="EDP12414.1"/>
    <property type="molecule type" value="Genomic_DNA"/>
</dbReference>
<dbReference type="PROSITE" id="PS50042">
    <property type="entry name" value="CNMP_BINDING_3"/>
    <property type="match status" value="1"/>
</dbReference>
<reference evidence="3 4" key="1">
    <citation type="submission" date="2007-08" db="EMBL/GenBank/DDBJ databases">
        <authorList>
            <person name="Fulton L."/>
            <person name="Clifton S."/>
            <person name="Fulton B."/>
            <person name="Xu J."/>
            <person name="Minx P."/>
            <person name="Pepin K.H."/>
            <person name="Johnson M."/>
            <person name="Thiruvilangam P."/>
            <person name="Bhonagiri V."/>
            <person name="Nash W.E."/>
            <person name="Mardis E.R."/>
            <person name="Wilson R.K."/>
        </authorList>
    </citation>
    <scope>NUCLEOTIDE SEQUENCE [LARGE SCALE GENOMIC DNA]</scope>
    <source>
        <strain evidence="4">ATCC BAA-613 / DSM 15670 / CCUG 46953 / JCM 12243 / WAL 16351</strain>
    </source>
</reference>
<dbReference type="Gene3D" id="3.60.40.10">
    <property type="entry name" value="PPM-type phosphatase domain"/>
    <property type="match status" value="1"/>
</dbReference>
<dbReference type="CDD" id="cd00038">
    <property type="entry name" value="CAP_ED"/>
    <property type="match status" value="1"/>
</dbReference>
<keyword evidence="1" id="KW-0378">Hydrolase</keyword>
<sequence>MLKGVQKMDIDRLLALKEVRELFPADEKGKLPEGSCLLLSAMEELDFPPGRDIVTWGQAGEDGMYILMEGSAQVLDCHGEEINTLMGPGSIVGEMALIRDEPRGATVRAITRVRAARLSRVQFEEAAGSNRRLYGELLNVVYKKTTSLVREQARLHSELDIAARIQTGLLRRDFGGLEEQLGLRAWALMEPAKEVGGDFYDIFPAAPGKACIVIADVSGKGVPAALFMTMAKTHIKNYAMLDMPLEELAFRVNNRLCEDNPEEMFVTAFIGMLDTEQGILTFVNAGHNHPYVSSEQGPFHQAACHSDFVLGLWEDMKYREQKMELGKQGTIFLYTDGVTEAENPEEEMFGEQRLKAVLDRCAPEEDPKGIISRISMAVKDFSVKKGAVQTDDITMLCVRALCRKEGNER</sequence>
<dbReference type="eggNOG" id="COG2208">
    <property type="taxonomic scope" value="Bacteria"/>
</dbReference>
<evidence type="ECO:0000313" key="3">
    <source>
        <dbReference type="EMBL" id="EDP12414.1"/>
    </source>
</evidence>
<dbReference type="HOGENOM" id="CLU_035299_0_0_9"/>
<proteinExistence type="predicted"/>
<dbReference type="Pfam" id="PF00027">
    <property type="entry name" value="cNMP_binding"/>
    <property type="match status" value="1"/>
</dbReference>
<dbReference type="InterPro" id="IPR014710">
    <property type="entry name" value="RmlC-like_jellyroll"/>
</dbReference>
<dbReference type="SMART" id="SM00331">
    <property type="entry name" value="PP2C_SIG"/>
    <property type="match status" value="1"/>
</dbReference>
<dbReference type="SUPFAM" id="SSF51206">
    <property type="entry name" value="cAMP-binding domain-like"/>
    <property type="match status" value="1"/>
</dbReference>
<gene>
    <name evidence="3" type="ORF">CLOBOL_07331</name>
</gene>
<comment type="caution">
    <text evidence="3">The sequence shown here is derived from an EMBL/GenBank/DDBJ whole genome shotgun (WGS) entry which is preliminary data.</text>
</comment>
<organism evidence="3 4">
    <name type="scientific">Enterocloster bolteae (strain ATCC BAA-613 / DSM 15670 / CCUG 46953 / JCM 12243 / WAL 16351)</name>
    <name type="common">Clostridium bolteae</name>
    <dbReference type="NCBI Taxonomy" id="411902"/>
    <lineage>
        <taxon>Bacteria</taxon>
        <taxon>Bacillati</taxon>
        <taxon>Bacillota</taxon>
        <taxon>Clostridia</taxon>
        <taxon>Lachnospirales</taxon>
        <taxon>Lachnospiraceae</taxon>
        <taxon>Enterocloster</taxon>
    </lineage>
</organism>
<protein>
    <recommendedName>
        <fullName evidence="2">Cyclic nucleotide-binding domain-containing protein</fullName>
    </recommendedName>
</protein>